<dbReference type="FunFam" id="3.30.300.30:FF:000008">
    <property type="entry name" value="2,3-dihydroxybenzoate-AMP ligase"/>
    <property type="match status" value="1"/>
</dbReference>
<dbReference type="PANTHER" id="PTHR43767:SF12">
    <property type="entry name" value="AMP-DEPENDENT SYNTHETASE AND LIGASE"/>
    <property type="match status" value="1"/>
</dbReference>
<accession>A0A5M4FJU8</accession>
<feature type="domain" description="AMP-binding enzyme C-terminal" evidence="4">
    <location>
        <begin position="405"/>
        <end position="480"/>
    </location>
</feature>
<dbReference type="OrthoDB" id="9803968at2"/>
<evidence type="ECO:0000256" key="1">
    <source>
        <dbReference type="ARBA" id="ARBA00006432"/>
    </source>
</evidence>
<gene>
    <name evidence="5" type="ORF">ESP70_005880</name>
</gene>
<dbReference type="CDD" id="cd05936">
    <property type="entry name" value="FC-FACS_FadD_like"/>
    <property type="match status" value="1"/>
</dbReference>
<dbReference type="Proteomes" id="UP000380867">
    <property type="component" value="Unassembled WGS sequence"/>
</dbReference>
<dbReference type="Pfam" id="PF13193">
    <property type="entry name" value="AMP-binding_C"/>
    <property type="match status" value="1"/>
</dbReference>
<organism evidence="5 6">
    <name type="scientific">Aeromicrobium ginsengisoli</name>
    <dbReference type="NCBI Taxonomy" id="363867"/>
    <lineage>
        <taxon>Bacteria</taxon>
        <taxon>Bacillati</taxon>
        <taxon>Actinomycetota</taxon>
        <taxon>Actinomycetes</taxon>
        <taxon>Propionibacteriales</taxon>
        <taxon>Nocardioidaceae</taxon>
        <taxon>Aeromicrobium</taxon>
    </lineage>
</organism>
<dbReference type="InterPro" id="IPR045851">
    <property type="entry name" value="AMP-bd_C_sf"/>
</dbReference>
<evidence type="ECO:0000259" key="4">
    <source>
        <dbReference type="Pfam" id="PF13193"/>
    </source>
</evidence>
<dbReference type="InterPro" id="IPR025110">
    <property type="entry name" value="AMP-bd_C"/>
</dbReference>
<dbReference type="PROSITE" id="PS00455">
    <property type="entry name" value="AMP_BINDING"/>
    <property type="match status" value="1"/>
</dbReference>
<dbReference type="AlphaFoldDB" id="A0A5M4FJU8"/>
<feature type="domain" description="AMP-dependent synthetase/ligase" evidence="3">
    <location>
        <begin position="11"/>
        <end position="354"/>
    </location>
</feature>
<dbReference type="PANTHER" id="PTHR43767">
    <property type="entry name" value="LONG-CHAIN-FATTY-ACID--COA LIGASE"/>
    <property type="match status" value="1"/>
</dbReference>
<dbReference type="GO" id="GO:0016877">
    <property type="term" value="F:ligase activity, forming carbon-sulfur bonds"/>
    <property type="evidence" value="ECO:0007669"/>
    <property type="project" value="UniProtKB-ARBA"/>
</dbReference>
<name>A0A5M4FJU8_9ACTN</name>
<dbReference type="InterPro" id="IPR042099">
    <property type="entry name" value="ANL_N_sf"/>
</dbReference>
<dbReference type="InterPro" id="IPR050237">
    <property type="entry name" value="ATP-dep_AMP-bd_enzyme"/>
</dbReference>
<reference evidence="5" key="1">
    <citation type="submission" date="2019-09" db="EMBL/GenBank/DDBJ databases">
        <authorList>
            <person name="Li J."/>
        </authorList>
    </citation>
    <scope>NUCLEOTIDE SEQUENCE [LARGE SCALE GENOMIC DNA]</scope>
    <source>
        <strain evidence="5">JCM 14732</strain>
    </source>
</reference>
<dbReference type="RefSeq" id="WP_149688346.1">
    <property type="nucleotide sequence ID" value="NZ_SDPQ02000001.1"/>
</dbReference>
<dbReference type="EMBL" id="SDPQ02000001">
    <property type="protein sequence ID" value="KAA1400252.1"/>
    <property type="molecule type" value="Genomic_DNA"/>
</dbReference>
<dbReference type="NCBIfam" id="NF004837">
    <property type="entry name" value="PRK06187.1"/>
    <property type="match status" value="1"/>
</dbReference>
<evidence type="ECO:0000313" key="5">
    <source>
        <dbReference type="EMBL" id="KAA1400252.1"/>
    </source>
</evidence>
<keyword evidence="2 5" id="KW-0436">Ligase</keyword>
<keyword evidence="6" id="KW-1185">Reference proteome</keyword>
<comment type="similarity">
    <text evidence="1">Belongs to the ATP-dependent AMP-binding enzyme family.</text>
</comment>
<evidence type="ECO:0000313" key="6">
    <source>
        <dbReference type="Proteomes" id="UP000380867"/>
    </source>
</evidence>
<proteinExistence type="inferred from homology"/>
<comment type="caution">
    <text evidence="5">The sequence shown here is derived from an EMBL/GenBank/DDBJ whole genome shotgun (WGS) entry which is preliminary data.</text>
</comment>
<dbReference type="InterPro" id="IPR000873">
    <property type="entry name" value="AMP-dep_synth/lig_dom"/>
</dbReference>
<dbReference type="Gene3D" id="3.30.300.30">
    <property type="match status" value="1"/>
</dbReference>
<dbReference type="SUPFAM" id="SSF56801">
    <property type="entry name" value="Acetyl-CoA synthetase-like"/>
    <property type="match status" value="1"/>
</dbReference>
<dbReference type="InterPro" id="IPR020845">
    <property type="entry name" value="AMP-binding_CS"/>
</dbReference>
<sequence>MNANLATLLPDSAAHHGTSTAVRLDEESFSYRTVDRVSSEVAGLLRSRGVEPGDRVGLMLPNVTHFAAIYFGILRAGAVVVPMNPLLVRREVDYYLDDSGAREVFVWHEVAGAAPDHAMQVSPETFGSLLAGAEPSAEVALRAGDDTAVILYTSGTTGQPKGAELTHDNLRVNAELNRDLLGIGHGSTVLGCLPLFHSFGQTCALNATISAGATLTLLPRFDAERALDLLEDHQIEVFLGVPTMYTALAHARTAASRDLSRLRTCVSGGAALPVEVLREFEATFGCAVLEGYGLSETSPTATTNHPDHVRKVGSVGTPIEGVEVAVVDQDGESLPAGAVGEVVIRGHNVMKGYWRRPAETAAAITRDGWFHTGDLGRLDEDGYLFIVDRIKDLIIRGGYNVYPREVEEVAHQHPAVREVAVVGLPDARLGEEIGMAVALRDGHTVTADELRAFVRESVAPYKYPRAIWFVDELPKGPSGKIVKRAIQPPAPHETASITTVEGTAS</sequence>
<dbReference type="Gene3D" id="3.40.50.12780">
    <property type="entry name" value="N-terminal domain of ligase-like"/>
    <property type="match status" value="1"/>
</dbReference>
<evidence type="ECO:0000259" key="3">
    <source>
        <dbReference type="Pfam" id="PF00501"/>
    </source>
</evidence>
<protein>
    <submittedName>
        <fullName evidence="5">Long-chain fatty acid--CoA ligase</fullName>
    </submittedName>
</protein>
<evidence type="ECO:0000256" key="2">
    <source>
        <dbReference type="ARBA" id="ARBA00022598"/>
    </source>
</evidence>
<dbReference type="Pfam" id="PF00501">
    <property type="entry name" value="AMP-binding"/>
    <property type="match status" value="1"/>
</dbReference>